<organism evidence="1 2">
    <name type="scientific">Brasilonema sennae CENA114</name>
    <dbReference type="NCBI Taxonomy" id="415709"/>
    <lineage>
        <taxon>Bacteria</taxon>
        <taxon>Bacillati</taxon>
        <taxon>Cyanobacteriota</taxon>
        <taxon>Cyanophyceae</taxon>
        <taxon>Nostocales</taxon>
        <taxon>Scytonemataceae</taxon>
        <taxon>Brasilonema</taxon>
        <taxon>Bromeliae group (in: Brasilonema)</taxon>
    </lineage>
</organism>
<protein>
    <submittedName>
        <fullName evidence="1">Uncharacterized protein</fullName>
    </submittedName>
</protein>
<dbReference type="AlphaFoldDB" id="A0A856MNT2"/>
<name>A0A856MNT2_9CYAN</name>
<accession>A0A856MNT2</accession>
<proteinExistence type="predicted"/>
<evidence type="ECO:0000313" key="2">
    <source>
        <dbReference type="Proteomes" id="UP000503129"/>
    </source>
</evidence>
<dbReference type="KEGG" id="bsen:DP114_31350"/>
<dbReference type="EMBL" id="CP030118">
    <property type="protein sequence ID" value="QDL11794.1"/>
    <property type="molecule type" value="Genomic_DNA"/>
</dbReference>
<reference evidence="1 2" key="1">
    <citation type="submission" date="2018-06" db="EMBL/GenBank/DDBJ databases">
        <title>Comparative genomics of Brasilonema spp. strains.</title>
        <authorList>
            <person name="Alvarenga D.O."/>
            <person name="Fiore M.F."/>
            <person name="Varani A.M."/>
        </authorList>
    </citation>
    <scope>NUCLEOTIDE SEQUENCE [LARGE SCALE GENOMIC DNA]</scope>
    <source>
        <strain evidence="1 2">CENA114</strain>
    </source>
</reference>
<evidence type="ECO:0000313" key="1">
    <source>
        <dbReference type="EMBL" id="QDL11794.1"/>
    </source>
</evidence>
<sequence length="88" mass="9834">MFLQYTNFGLSPLILALPLGVAAVCTANVGFGSLPTHTKTLPAQVKTLSAHKQRKTFHHYSCLLFNFGLLALFPHRLNDICLEERCYI</sequence>
<gene>
    <name evidence="1" type="ORF">DP114_31350</name>
</gene>
<keyword evidence="2" id="KW-1185">Reference proteome</keyword>
<dbReference type="Proteomes" id="UP000503129">
    <property type="component" value="Chromosome"/>
</dbReference>